<dbReference type="AlphaFoldDB" id="A0A804LJF1"/>
<evidence type="ECO:0000313" key="1">
    <source>
        <dbReference type="EnsemblPlants" id="Zm00001eb015360_P001"/>
    </source>
</evidence>
<dbReference type="Proteomes" id="UP000007305">
    <property type="component" value="Chromosome 1"/>
</dbReference>
<proteinExistence type="predicted"/>
<reference evidence="1" key="2">
    <citation type="submission" date="2019-07" db="EMBL/GenBank/DDBJ databases">
        <authorList>
            <person name="Seetharam A."/>
            <person name="Woodhouse M."/>
            <person name="Cannon E."/>
        </authorList>
    </citation>
    <scope>NUCLEOTIDE SEQUENCE [LARGE SCALE GENOMIC DNA]</scope>
    <source>
        <strain evidence="1">cv. B73</strain>
    </source>
</reference>
<reference evidence="1" key="3">
    <citation type="submission" date="2021-05" db="UniProtKB">
        <authorList>
            <consortium name="EnsemblPlants"/>
        </authorList>
    </citation>
    <scope>IDENTIFICATION</scope>
    <source>
        <strain evidence="1">cv. B73</strain>
    </source>
</reference>
<dbReference type="Gramene" id="Zm00001eb015360_T001">
    <property type="protein sequence ID" value="Zm00001eb015360_P001"/>
    <property type="gene ID" value="Zm00001eb015360"/>
</dbReference>
<dbReference type="EnsemblPlants" id="Zm00001eb015360_T001">
    <property type="protein sequence ID" value="Zm00001eb015360_P001"/>
    <property type="gene ID" value="Zm00001eb015360"/>
</dbReference>
<name>A0A804LJF1_MAIZE</name>
<keyword evidence="2" id="KW-1185">Reference proteome</keyword>
<dbReference type="InParanoid" id="A0A804LJF1"/>
<reference evidence="2" key="1">
    <citation type="submission" date="2015-12" db="EMBL/GenBank/DDBJ databases">
        <title>Update maize B73 reference genome by single molecule sequencing technologies.</title>
        <authorList>
            <consortium name="Maize Genome Sequencing Project"/>
            <person name="Ware D."/>
        </authorList>
    </citation>
    <scope>NUCLEOTIDE SEQUENCE [LARGE SCALE GENOMIC DNA]</scope>
    <source>
        <strain evidence="2">cv. B73</strain>
    </source>
</reference>
<protein>
    <submittedName>
        <fullName evidence="1">Uncharacterized protein</fullName>
    </submittedName>
</protein>
<evidence type="ECO:0000313" key="2">
    <source>
        <dbReference type="Proteomes" id="UP000007305"/>
    </source>
</evidence>
<accession>A0A804LJF1</accession>
<organism evidence="1 2">
    <name type="scientific">Zea mays</name>
    <name type="common">Maize</name>
    <dbReference type="NCBI Taxonomy" id="4577"/>
    <lineage>
        <taxon>Eukaryota</taxon>
        <taxon>Viridiplantae</taxon>
        <taxon>Streptophyta</taxon>
        <taxon>Embryophyta</taxon>
        <taxon>Tracheophyta</taxon>
        <taxon>Spermatophyta</taxon>
        <taxon>Magnoliopsida</taxon>
        <taxon>Liliopsida</taxon>
        <taxon>Poales</taxon>
        <taxon>Poaceae</taxon>
        <taxon>PACMAD clade</taxon>
        <taxon>Panicoideae</taxon>
        <taxon>Andropogonodae</taxon>
        <taxon>Andropogoneae</taxon>
        <taxon>Tripsacinae</taxon>
        <taxon>Zea</taxon>
    </lineage>
</organism>
<sequence length="67" mass="7695">MFKVTKLLTSQFCGLPIMQKVLMSLSLTKSLTEVQPRFLKIIWLFVDSLCSVKKSKKTKGDRFLSQV</sequence>